<dbReference type="InterPro" id="IPR009628">
    <property type="entry name" value="Phage_tape_measure_N"/>
</dbReference>
<reference evidence="2 3" key="1">
    <citation type="submission" date="2016-10" db="EMBL/GenBank/DDBJ databases">
        <authorList>
            <person name="de Groot N.N."/>
        </authorList>
    </citation>
    <scope>NUCLEOTIDE SEQUENCE [LARGE SCALE GENOMIC DNA]</scope>
    <source>
        <strain evidence="2 3">LMG 18387</strain>
    </source>
</reference>
<dbReference type="AlphaFoldDB" id="A0A1G8NC95"/>
<sequence length="777" mass="81193">MASNSLGALKLDLVVRIGGFTAPLDQAERHAQKSAKSISDAAKSASQAWSGLSGVLTKPFVGVSIGDIFSKFVAETRAAEAEQAQLAAVLRSTGEAAGFTRAELNDMAAVMEGRSIFSTGDINTAQTALLAFTDVAGDQFSTAMQSAMDMAARTGMTVAQAAETIGQALRAPSQGLGELSKQGLQVTDEQQALARQFKTTGKMADAQGIILDALSESYGGAAQAARDTFSGALTALQNTVDGLLTGQDGSLEAARLSIEALNAALTDPATKAGVVALTDAMAGVASKVIESIPFIIDAGDGAVRVFDVLGNTLVGMYATAAAKIQSLAADSATALSYLPDFAGGAEFAQRAAQYRADAKLNLEVAAQAAAAIRENLERPLKGSAIADLVKQAEQAKHVLREAAVPDRPKASAAAASALPAVADKPLRALPRKSDAAAQVATAHGVQTQTDLPTSTRPLSQEDVLTDQMRERLAVMEAIKGLSDGEHDEHDERAARIVDHATAQTPHYQGADALLGDAWGTLQEIDEAQSELQAWYDEQLQMLETFRAERADLSAIWDAEELSLKQQHEDELARIEQARQLASLDSAESLFGSLSDIARNFGGEQSGIYKAMFAAQKAMSIAQSMIAIKTGIALAAANTFPANLVAMAMVASATANIVSDISSISLVGMAHSGIDSVPADGTWLLQQGERVTTANTSAKLDATLDDVRRNQSPGMGGRVEQTFNVNGNPDQRTIELMKQATAEGAALAYRQVSNDLAAGRGTVSRSLQSGYAVGRRKS</sequence>
<evidence type="ECO:0000313" key="3">
    <source>
        <dbReference type="Proteomes" id="UP000198606"/>
    </source>
</evidence>
<evidence type="ECO:0000259" key="1">
    <source>
        <dbReference type="Pfam" id="PF06791"/>
    </source>
</evidence>
<dbReference type="RefSeq" id="WP_084308328.1">
    <property type="nucleotide sequence ID" value="NZ_FNDG01000024.1"/>
</dbReference>
<name>A0A1G8NC95_9GAMM</name>
<dbReference type="EMBL" id="FNDG01000024">
    <property type="protein sequence ID" value="SDI77716.1"/>
    <property type="molecule type" value="Genomic_DNA"/>
</dbReference>
<dbReference type="Proteomes" id="UP000198606">
    <property type="component" value="Unassembled WGS sequence"/>
</dbReference>
<feature type="domain" description="Bacteriophage tail tape measure N-terminal" evidence="1">
    <location>
        <begin position="79"/>
        <end position="190"/>
    </location>
</feature>
<accession>A0A1G8NC95</accession>
<proteinExistence type="predicted"/>
<protein>
    <submittedName>
        <fullName evidence="2">Prophage tail length tape measure protein</fullName>
    </submittedName>
</protein>
<dbReference type="Pfam" id="PF06791">
    <property type="entry name" value="TMP_2"/>
    <property type="match status" value="1"/>
</dbReference>
<gene>
    <name evidence="2" type="ORF">SAMN05216588_12462</name>
</gene>
<organism evidence="2 3">
    <name type="scientific">Phytopseudomonas flavescens</name>
    <dbReference type="NCBI Taxonomy" id="29435"/>
    <lineage>
        <taxon>Bacteria</taxon>
        <taxon>Pseudomonadati</taxon>
        <taxon>Pseudomonadota</taxon>
        <taxon>Gammaproteobacteria</taxon>
        <taxon>Pseudomonadales</taxon>
        <taxon>Pseudomonadaceae</taxon>
        <taxon>Phytopseudomonas</taxon>
    </lineage>
</organism>
<dbReference type="STRING" id="29435.SAMN05216588_12462"/>
<evidence type="ECO:0000313" key="2">
    <source>
        <dbReference type="EMBL" id="SDI77716.1"/>
    </source>
</evidence>